<dbReference type="Proteomes" id="UP000242432">
    <property type="component" value="Unassembled WGS sequence"/>
</dbReference>
<reference evidence="2" key="1">
    <citation type="submission" date="2017-02" db="EMBL/GenBank/DDBJ databases">
        <authorList>
            <person name="Varghese N."/>
            <person name="Submissions S."/>
        </authorList>
    </citation>
    <scope>NUCLEOTIDE SEQUENCE [LARGE SCALE GENOMIC DNA]</scope>
    <source>
        <strain evidence="2">DSM 3072</strain>
    </source>
</reference>
<evidence type="ECO:0000313" key="2">
    <source>
        <dbReference type="Proteomes" id="UP000242432"/>
    </source>
</evidence>
<dbReference type="Gene3D" id="3.30.950.30">
    <property type="entry name" value="Schlafen, AAA domain"/>
    <property type="match status" value="1"/>
</dbReference>
<evidence type="ECO:0000313" key="1">
    <source>
        <dbReference type="EMBL" id="SKA58714.1"/>
    </source>
</evidence>
<protein>
    <submittedName>
        <fullName evidence="1">Putative DNA-binding domain-containing protein</fullName>
    </submittedName>
</protein>
<organism evidence="1 2">
    <name type="scientific">Succinivibrio dextrinosolvens DSM 3072</name>
    <dbReference type="NCBI Taxonomy" id="1123324"/>
    <lineage>
        <taxon>Bacteria</taxon>
        <taxon>Pseudomonadati</taxon>
        <taxon>Pseudomonadota</taxon>
        <taxon>Gammaproteobacteria</taxon>
        <taxon>Aeromonadales</taxon>
        <taxon>Succinivibrionaceae</taxon>
        <taxon>Succinivibrio</taxon>
    </lineage>
</organism>
<keyword evidence="1" id="KW-0238">DNA-binding</keyword>
<dbReference type="AlphaFoldDB" id="A0A1T4V1D2"/>
<dbReference type="GO" id="GO:0003677">
    <property type="term" value="F:DNA binding"/>
    <property type="evidence" value="ECO:0007669"/>
    <property type="project" value="UniProtKB-KW"/>
</dbReference>
<dbReference type="EMBL" id="FUXX01000005">
    <property type="protein sequence ID" value="SKA58714.1"/>
    <property type="molecule type" value="Genomic_DNA"/>
</dbReference>
<dbReference type="InterPro" id="IPR038461">
    <property type="entry name" value="Schlafen_AlbA_2_dom_sf"/>
</dbReference>
<gene>
    <name evidence="1" type="ORF">SAMN02745213_00516</name>
</gene>
<dbReference type="RefSeq" id="WP_078928088.1">
    <property type="nucleotide sequence ID" value="NZ_FUXX01000005.1"/>
</dbReference>
<proteinExistence type="predicted"/>
<keyword evidence="2" id="KW-1185">Reference proteome</keyword>
<sequence>MSFVEEIQSLIDSHNEGAYWDFKLQWPTTEGGSLLHDIICMSNNLEDRDAYIIIGIRDETCEIEGVRADDKNRKNTQQLNNYLKDKPFAGNIRPLTEVRSFDIGDKTIDIIIIKRCLKTPLYLTSVKSDYRNLYPYHIYTRVVDSNTDKNGSADIDKVESLWRKRFGIDKTPLERLDSLLMSPEKWVDCPYLENKNSYLKIKYHEDFPEFTIRIRADDSGNAQELYMGEFLNPTPLWTDVYVYYHDTVLRYFKGVELDGGVSSIVAPECCVSDARINGKGILFHYYIKNSTRYLLSLVLGGITSDLHFWGRFEAKVKTILFFEDEQEFSLFKDQELNGKDSIFPRLSPEALNEISMQSTDRSFISSEIKNKELMSAHLKFTLWAKRKLEEFRKKDTCCHN</sequence>
<accession>A0A1T4V1D2</accession>
<name>A0A1T4V1D2_9GAMM</name>